<organism evidence="1 2">
    <name type="scientific">Linnemannia gamsii</name>
    <dbReference type="NCBI Taxonomy" id="64522"/>
    <lineage>
        <taxon>Eukaryota</taxon>
        <taxon>Fungi</taxon>
        <taxon>Fungi incertae sedis</taxon>
        <taxon>Mucoromycota</taxon>
        <taxon>Mortierellomycotina</taxon>
        <taxon>Mortierellomycetes</taxon>
        <taxon>Mortierellales</taxon>
        <taxon>Mortierellaceae</taxon>
        <taxon>Linnemannia</taxon>
    </lineage>
</organism>
<comment type="caution">
    <text evidence="1">The sequence shown here is derived from an EMBL/GenBank/DDBJ whole genome shotgun (WGS) entry which is preliminary data.</text>
</comment>
<sequence length="214" mass="23620">MIELLSVNSQSILIDALKIAVPLGIGLVSAALLAVKMNSSPYDKSIPNVPIRKGNSTHDKELNENHNEFLIRCEEEYGAVFNLKVFNQDLTVISGPMVREVFMSRSFSSGDALDATTGVQAFMVSVLKSHNSNLDGMITHELVRDTITPTLPLFASRIVEQLERVIDEELGYCEGKAVEKPIKIVQDMIAYAMANVIMGPEVSKHRTVIDTFIQ</sequence>
<dbReference type="EMBL" id="JAAAIM010002077">
    <property type="protein sequence ID" value="KAG0274182.1"/>
    <property type="molecule type" value="Genomic_DNA"/>
</dbReference>
<dbReference type="Pfam" id="PF00067">
    <property type="entry name" value="p450"/>
    <property type="match status" value="1"/>
</dbReference>
<name>A0ABQ7JI52_9FUNG</name>
<dbReference type="InterPro" id="IPR001128">
    <property type="entry name" value="Cyt_P450"/>
</dbReference>
<dbReference type="InterPro" id="IPR036396">
    <property type="entry name" value="Cyt_P450_sf"/>
</dbReference>
<reference evidence="1 2" key="1">
    <citation type="journal article" date="2020" name="Fungal Divers.">
        <title>Resolving the Mortierellaceae phylogeny through synthesis of multi-gene phylogenetics and phylogenomics.</title>
        <authorList>
            <person name="Vandepol N."/>
            <person name="Liber J."/>
            <person name="Desiro A."/>
            <person name="Na H."/>
            <person name="Kennedy M."/>
            <person name="Barry K."/>
            <person name="Grigoriev I.V."/>
            <person name="Miller A.N."/>
            <person name="O'Donnell K."/>
            <person name="Stajich J.E."/>
            <person name="Bonito G."/>
        </authorList>
    </citation>
    <scope>NUCLEOTIDE SEQUENCE [LARGE SCALE GENOMIC DNA]</scope>
    <source>
        <strain evidence="1 2">AD045</strain>
    </source>
</reference>
<evidence type="ECO:0000313" key="2">
    <source>
        <dbReference type="Proteomes" id="UP001194696"/>
    </source>
</evidence>
<proteinExistence type="predicted"/>
<evidence type="ECO:0000313" key="1">
    <source>
        <dbReference type="EMBL" id="KAG0274182.1"/>
    </source>
</evidence>
<dbReference type="Proteomes" id="UP001194696">
    <property type="component" value="Unassembled WGS sequence"/>
</dbReference>
<keyword evidence="2" id="KW-1185">Reference proteome</keyword>
<feature type="non-terminal residue" evidence="1">
    <location>
        <position position="214"/>
    </location>
</feature>
<accession>A0ABQ7JI52</accession>
<gene>
    <name evidence="1" type="ORF">BGZ96_004444</name>
</gene>
<evidence type="ECO:0008006" key="3">
    <source>
        <dbReference type="Google" id="ProtNLM"/>
    </source>
</evidence>
<protein>
    <recommendedName>
        <fullName evidence="3">Cytochrome P450</fullName>
    </recommendedName>
</protein>
<dbReference type="Gene3D" id="1.10.630.10">
    <property type="entry name" value="Cytochrome P450"/>
    <property type="match status" value="1"/>
</dbReference>
<dbReference type="SUPFAM" id="SSF48264">
    <property type="entry name" value="Cytochrome P450"/>
    <property type="match status" value="1"/>
</dbReference>